<gene>
    <name evidence="2" type="ORF">GCM10009560_16050</name>
</gene>
<organism evidence="2 3">
    <name type="scientific">Nonomuraea longicatena</name>
    <dbReference type="NCBI Taxonomy" id="83682"/>
    <lineage>
        <taxon>Bacteria</taxon>
        <taxon>Bacillati</taxon>
        <taxon>Actinomycetota</taxon>
        <taxon>Actinomycetes</taxon>
        <taxon>Streptosporangiales</taxon>
        <taxon>Streptosporangiaceae</taxon>
        <taxon>Nonomuraea</taxon>
    </lineage>
</organism>
<proteinExistence type="predicted"/>
<reference evidence="3" key="1">
    <citation type="journal article" date="2019" name="Int. J. Syst. Evol. Microbiol.">
        <title>The Global Catalogue of Microorganisms (GCM) 10K type strain sequencing project: providing services to taxonomists for standard genome sequencing and annotation.</title>
        <authorList>
            <consortium name="The Broad Institute Genomics Platform"/>
            <consortium name="The Broad Institute Genome Sequencing Center for Infectious Disease"/>
            <person name="Wu L."/>
            <person name="Ma J."/>
        </authorList>
    </citation>
    <scope>NUCLEOTIDE SEQUENCE [LARGE SCALE GENOMIC DNA]</scope>
    <source>
        <strain evidence="3">JCM 11136</strain>
    </source>
</reference>
<protein>
    <recommendedName>
        <fullName evidence="1">DUF5753 domain-containing protein</fullName>
    </recommendedName>
</protein>
<dbReference type="InterPro" id="IPR043917">
    <property type="entry name" value="DUF5753"/>
</dbReference>
<evidence type="ECO:0000259" key="1">
    <source>
        <dbReference type="Pfam" id="PF19054"/>
    </source>
</evidence>
<accession>A0ABP3ZB24</accession>
<dbReference type="EMBL" id="BAAAHQ010000007">
    <property type="protein sequence ID" value="GAA0918828.1"/>
    <property type="molecule type" value="Genomic_DNA"/>
</dbReference>
<keyword evidence="3" id="KW-1185">Reference proteome</keyword>
<feature type="domain" description="DUF5753" evidence="1">
    <location>
        <begin position="44"/>
        <end position="220"/>
    </location>
</feature>
<sequence>MPGDLADLLDVYEAGPERRTECVELARQARQKPWWEEYDAVVGEYVAIETEARSARSWQPLLVPGLLQTAAYAREIFAAGQHRFSPQLVDLQLRARLARQRELLGCDPPFTLHGVIAEQVLHRRIGTRDTMKEQLHRLAVLAGWPNVTVQVLEEGVGAHPGLCGSFVLLSLPGGADYVFFETPPDERVTDKVETVREFERRFECLAALALTPEKSAALVSEILKEL</sequence>
<evidence type="ECO:0000313" key="2">
    <source>
        <dbReference type="EMBL" id="GAA0918828.1"/>
    </source>
</evidence>
<dbReference type="Pfam" id="PF19054">
    <property type="entry name" value="DUF5753"/>
    <property type="match status" value="1"/>
</dbReference>
<comment type="caution">
    <text evidence="2">The sequence shown here is derived from an EMBL/GenBank/DDBJ whole genome shotgun (WGS) entry which is preliminary data.</text>
</comment>
<evidence type="ECO:0000313" key="3">
    <source>
        <dbReference type="Proteomes" id="UP001501578"/>
    </source>
</evidence>
<dbReference type="Proteomes" id="UP001501578">
    <property type="component" value="Unassembled WGS sequence"/>
</dbReference>
<name>A0ABP3ZB24_9ACTN</name>